<dbReference type="Gene3D" id="3.40.50.300">
    <property type="entry name" value="P-loop containing nucleotide triphosphate hydrolases"/>
    <property type="match status" value="1"/>
</dbReference>
<keyword evidence="13" id="KW-1185">Reference proteome</keyword>
<evidence type="ECO:0000256" key="5">
    <source>
        <dbReference type="ARBA" id="ARBA00022741"/>
    </source>
</evidence>
<dbReference type="GO" id="GO:0005886">
    <property type="term" value="C:plasma membrane"/>
    <property type="evidence" value="ECO:0007669"/>
    <property type="project" value="UniProtKB-SubCell"/>
</dbReference>
<dbReference type="SMART" id="SM00382">
    <property type="entry name" value="AAA"/>
    <property type="match status" value="1"/>
</dbReference>
<dbReference type="InterPro" id="IPR003593">
    <property type="entry name" value="AAA+_ATPase"/>
</dbReference>
<dbReference type="InterPro" id="IPR011527">
    <property type="entry name" value="ABC1_TM_dom"/>
</dbReference>
<evidence type="ECO:0000259" key="11">
    <source>
        <dbReference type="PROSITE" id="PS50929"/>
    </source>
</evidence>
<feature type="transmembrane region" description="Helical" evidence="9">
    <location>
        <begin position="127"/>
        <end position="151"/>
    </location>
</feature>
<accession>A0A021VTP9</accession>
<dbReference type="Gene3D" id="1.20.1560.10">
    <property type="entry name" value="ABC transporter type 1, transmembrane domain"/>
    <property type="match status" value="1"/>
</dbReference>
<dbReference type="SUPFAM" id="SSF52540">
    <property type="entry name" value="P-loop containing nucleoside triphosphate hydrolases"/>
    <property type="match status" value="1"/>
</dbReference>
<dbReference type="PROSITE" id="PS50893">
    <property type="entry name" value="ABC_TRANSPORTER_2"/>
    <property type="match status" value="1"/>
</dbReference>
<dbReference type="InterPro" id="IPR036640">
    <property type="entry name" value="ABC1_TM_sf"/>
</dbReference>
<evidence type="ECO:0000313" key="12">
    <source>
        <dbReference type="EMBL" id="EYR64579.1"/>
    </source>
</evidence>
<evidence type="ECO:0000256" key="9">
    <source>
        <dbReference type="SAM" id="Phobius"/>
    </source>
</evidence>
<dbReference type="EMBL" id="AXCW01000024">
    <property type="protein sequence ID" value="EYR64579.1"/>
    <property type="molecule type" value="Genomic_DNA"/>
</dbReference>
<dbReference type="OrthoDB" id="9806127at2"/>
<keyword evidence="7 9" id="KW-1133">Transmembrane helix</keyword>
<feature type="transmembrane region" description="Helical" evidence="9">
    <location>
        <begin position="157"/>
        <end position="179"/>
    </location>
</feature>
<comment type="subcellular location">
    <subcellularLocation>
        <location evidence="1">Cell membrane</location>
        <topology evidence="1">Multi-pass membrane protein</topology>
    </subcellularLocation>
</comment>
<feature type="transmembrane region" description="Helical" evidence="9">
    <location>
        <begin position="54"/>
        <end position="78"/>
    </location>
</feature>
<proteinExistence type="predicted"/>
<sequence>MLLPLLRDRTRPYLVLVVVVAVLQLVQAVANLYLPSLNADLIDEGIAQGDVGRILEVGGIMLVVTAAQVVCAVGAVYAGARVAMSVGRDLRGAVFDHVQTFSAREVGRFGAPSLITRTTNDVSQVQLVLYLGLTLMIAAPVMMVGGVVMALREDVQLSALLLVVVPVLGAVLAAAVVRMRPLFRAMQKRLDTINRVLREQITGMRVVRAFVREDHERARFDRASTDLMDVAVGTGRIMALTFPTVFLVLNVSSVAVIWFGGQRIDDGTMQVGSMVAFLSYLMQILMSVMMAVMMVMIIPRAEVSAERITEVLGAQSTVVPAVAPVVPEVLQGEVELRDVEFRYPGAAAPVLRGVSLRARPGQTTAVIGSTGSGKTTLLQMIPRLQDPTAGAVLLDGVDLRTLHLETVWGAMGLVPQKAFLFSGTVASNLRDGREDADDDALWHALEVAQAADFVREMGGLDAAITQGGTNVSGGQRQRLSIARALVRRPRVYLFDDAFSALDVATDAALRAALVPETRDATVIVVAQRVSTIRHADRIVVLDEGVVVGEGTHHELMETNETYREIVLSQVTVEEAA</sequence>
<dbReference type="FunFam" id="1.20.1560.10:FF:000040">
    <property type="entry name" value="Multidrug ABC transporter ATP-binding protein"/>
    <property type="match status" value="1"/>
</dbReference>
<dbReference type="InterPro" id="IPR003439">
    <property type="entry name" value="ABC_transporter-like_ATP-bd"/>
</dbReference>
<keyword evidence="4 9" id="KW-0812">Transmembrane</keyword>
<dbReference type="Proteomes" id="UP000019753">
    <property type="component" value="Unassembled WGS sequence"/>
</dbReference>
<dbReference type="GO" id="GO:0016887">
    <property type="term" value="F:ATP hydrolysis activity"/>
    <property type="evidence" value="ECO:0007669"/>
    <property type="project" value="InterPro"/>
</dbReference>
<dbReference type="CDD" id="cd18548">
    <property type="entry name" value="ABC_6TM_Tm287_like"/>
    <property type="match status" value="1"/>
</dbReference>
<dbReference type="InterPro" id="IPR039421">
    <property type="entry name" value="Type_1_exporter"/>
</dbReference>
<dbReference type="InterPro" id="IPR027417">
    <property type="entry name" value="P-loop_NTPase"/>
</dbReference>
<evidence type="ECO:0000313" key="13">
    <source>
        <dbReference type="Proteomes" id="UP000019753"/>
    </source>
</evidence>
<dbReference type="SUPFAM" id="SSF90123">
    <property type="entry name" value="ABC transporter transmembrane region"/>
    <property type="match status" value="1"/>
</dbReference>
<feature type="transmembrane region" description="Helical" evidence="9">
    <location>
        <begin position="237"/>
        <end position="260"/>
    </location>
</feature>
<evidence type="ECO:0000256" key="4">
    <source>
        <dbReference type="ARBA" id="ARBA00022692"/>
    </source>
</evidence>
<name>A0A021VTP9_9CELL</name>
<keyword evidence="3" id="KW-1003">Cell membrane</keyword>
<dbReference type="GO" id="GO:0005524">
    <property type="term" value="F:ATP binding"/>
    <property type="evidence" value="ECO:0007669"/>
    <property type="project" value="UniProtKB-KW"/>
</dbReference>
<organism evidence="12 13">
    <name type="scientific">Actinotalea ferrariae CF5-4</name>
    <dbReference type="NCBI Taxonomy" id="948458"/>
    <lineage>
        <taxon>Bacteria</taxon>
        <taxon>Bacillati</taxon>
        <taxon>Actinomycetota</taxon>
        <taxon>Actinomycetes</taxon>
        <taxon>Micrococcales</taxon>
        <taxon>Cellulomonadaceae</taxon>
        <taxon>Actinotalea</taxon>
    </lineage>
</organism>
<feature type="transmembrane region" description="Helical" evidence="9">
    <location>
        <begin position="12"/>
        <end position="34"/>
    </location>
</feature>
<dbReference type="PANTHER" id="PTHR43394">
    <property type="entry name" value="ATP-DEPENDENT PERMEASE MDL1, MITOCHONDRIAL"/>
    <property type="match status" value="1"/>
</dbReference>
<evidence type="ECO:0000256" key="1">
    <source>
        <dbReference type="ARBA" id="ARBA00004651"/>
    </source>
</evidence>
<feature type="transmembrane region" description="Helical" evidence="9">
    <location>
        <begin position="280"/>
        <end position="298"/>
    </location>
</feature>
<dbReference type="PROSITE" id="PS50929">
    <property type="entry name" value="ABC_TM1F"/>
    <property type="match status" value="1"/>
</dbReference>
<evidence type="ECO:0000256" key="6">
    <source>
        <dbReference type="ARBA" id="ARBA00022840"/>
    </source>
</evidence>
<evidence type="ECO:0000256" key="7">
    <source>
        <dbReference type="ARBA" id="ARBA00022989"/>
    </source>
</evidence>
<dbReference type="InterPro" id="IPR017871">
    <property type="entry name" value="ABC_transporter-like_CS"/>
</dbReference>
<feature type="domain" description="ABC transporter" evidence="10">
    <location>
        <begin position="334"/>
        <end position="568"/>
    </location>
</feature>
<dbReference type="GO" id="GO:0015421">
    <property type="term" value="F:ABC-type oligopeptide transporter activity"/>
    <property type="evidence" value="ECO:0007669"/>
    <property type="project" value="TreeGrafter"/>
</dbReference>
<protein>
    <submittedName>
        <fullName evidence="12">Multidrug ABC transporter ATPase</fullName>
    </submittedName>
</protein>
<evidence type="ECO:0000256" key="3">
    <source>
        <dbReference type="ARBA" id="ARBA00022475"/>
    </source>
</evidence>
<evidence type="ECO:0000259" key="10">
    <source>
        <dbReference type="PROSITE" id="PS50893"/>
    </source>
</evidence>
<keyword evidence="2" id="KW-0813">Transport</keyword>
<dbReference type="PROSITE" id="PS00211">
    <property type="entry name" value="ABC_TRANSPORTER_1"/>
    <property type="match status" value="1"/>
</dbReference>
<dbReference type="Pfam" id="PF00005">
    <property type="entry name" value="ABC_tran"/>
    <property type="match status" value="1"/>
</dbReference>
<dbReference type="Pfam" id="PF00664">
    <property type="entry name" value="ABC_membrane"/>
    <property type="match status" value="1"/>
</dbReference>
<feature type="domain" description="ABC transmembrane type-1" evidence="11">
    <location>
        <begin position="18"/>
        <end position="300"/>
    </location>
</feature>
<dbReference type="AlphaFoldDB" id="A0A021VTP9"/>
<reference evidence="12 13" key="1">
    <citation type="submission" date="2014-01" db="EMBL/GenBank/DDBJ databases">
        <title>Actinotalea ferrariae CF5-4.</title>
        <authorList>
            <person name="Chen F."/>
            <person name="Li Y."/>
            <person name="Wang G."/>
        </authorList>
    </citation>
    <scope>NUCLEOTIDE SEQUENCE [LARGE SCALE GENOMIC DNA]</scope>
    <source>
        <strain evidence="12 13">CF5-4</strain>
    </source>
</reference>
<dbReference type="FunFam" id="3.40.50.300:FF:000854">
    <property type="entry name" value="Multidrug ABC transporter ATP-binding protein"/>
    <property type="match status" value="1"/>
</dbReference>
<comment type="caution">
    <text evidence="12">The sequence shown here is derived from an EMBL/GenBank/DDBJ whole genome shotgun (WGS) entry which is preliminary data.</text>
</comment>
<evidence type="ECO:0000256" key="8">
    <source>
        <dbReference type="ARBA" id="ARBA00023136"/>
    </source>
</evidence>
<keyword evidence="6" id="KW-0067">ATP-binding</keyword>
<dbReference type="PANTHER" id="PTHR43394:SF1">
    <property type="entry name" value="ATP-BINDING CASSETTE SUB-FAMILY B MEMBER 10, MITOCHONDRIAL"/>
    <property type="match status" value="1"/>
</dbReference>
<evidence type="ECO:0000256" key="2">
    <source>
        <dbReference type="ARBA" id="ARBA00022448"/>
    </source>
</evidence>
<keyword evidence="8 9" id="KW-0472">Membrane</keyword>
<keyword evidence="5" id="KW-0547">Nucleotide-binding</keyword>
<dbReference type="RefSeq" id="WP_034222881.1">
    <property type="nucleotide sequence ID" value="NZ_AXCW01000024.1"/>
</dbReference>
<gene>
    <name evidence="12" type="ORF">N866_07960</name>
</gene>